<proteinExistence type="predicted"/>
<reference evidence="1 2" key="1">
    <citation type="journal article" date="2021" name="Hortic Res">
        <title>Chromosome-scale assembly of the Dendrobium chrysotoxum genome enhances the understanding of orchid evolution.</title>
        <authorList>
            <person name="Zhang Y."/>
            <person name="Zhang G.Q."/>
            <person name="Zhang D."/>
            <person name="Liu X.D."/>
            <person name="Xu X.Y."/>
            <person name="Sun W.H."/>
            <person name="Yu X."/>
            <person name="Zhu X."/>
            <person name="Wang Z.W."/>
            <person name="Zhao X."/>
            <person name="Zhong W.Y."/>
            <person name="Chen H."/>
            <person name="Yin W.L."/>
            <person name="Huang T."/>
            <person name="Niu S.C."/>
            <person name="Liu Z.J."/>
        </authorList>
    </citation>
    <scope>NUCLEOTIDE SEQUENCE [LARGE SCALE GENOMIC DNA]</scope>
    <source>
        <strain evidence="1">Lindl</strain>
    </source>
</reference>
<dbReference type="EMBL" id="JAGFBR010000005">
    <property type="protein sequence ID" value="KAH0466611.1"/>
    <property type="molecule type" value="Genomic_DNA"/>
</dbReference>
<accession>A0AAV7HDB1</accession>
<dbReference type="AlphaFoldDB" id="A0AAV7HDB1"/>
<keyword evidence="2" id="KW-1185">Reference proteome</keyword>
<gene>
    <name evidence="1" type="ORF">IEQ34_003849</name>
</gene>
<evidence type="ECO:0000313" key="1">
    <source>
        <dbReference type="EMBL" id="KAH0466611.1"/>
    </source>
</evidence>
<name>A0AAV7HDB1_DENCH</name>
<protein>
    <submittedName>
        <fullName evidence="1">Uncharacterized protein</fullName>
    </submittedName>
</protein>
<sequence length="67" mass="7807">MINTRSFYQVEAELNKLRHPLAPLRIQKFFELVERARLIEIDLASLTSRYEESFSCPPISNVEAPEV</sequence>
<organism evidence="1 2">
    <name type="scientific">Dendrobium chrysotoxum</name>
    <name type="common">Orchid</name>
    <dbReference type="NCBI Taxonomy" id="161865"/>
    <lineage>
        <taxon>Eukaryota</taxon>
        <taxon>Viridiplantae</taxon>
        <taxon>Streptophyta</taxon>
        <taxon>Embryophyta</taxon>
        <taxon>Tracheophyta</taxon>
        <taxon>Spermatophyta</taxon>
        <taxon>Magnoliopsida</taxon>
        <taxon>Liliopsida</taxon>
        <taxon>Asparagales</taxon>
        <taxon>Orchidaceae</taxon>
        <taxon>Epidendroideae</taxon>
        <taxon>Malaxideae</taxon>
        <taxon>Dendrobiinae</taxon>
        <taxon>Dendrobium</taxon>
    </lineage>
</organism>
<evidence type="ECO:0000313" key="2">
    <source>
        <dbReference type="Proteomes" id="UP000775213"/>
    </source>
</evidence>
<dbReference type="Proteomes" id="UP000775213">
    <property type="component" value="Unassembled WGS sequence"/>
</dbReference>
<comment type="caution">
    <text evidence="1">The sequence shown here is derived from an EMBL/GenBank/DDBJ whole genome shotgun (WGS) entry which is preliminary data.</text>
</comment>